<protein>
    <submittedName>
        <fullName evidence="1">Uncharacterized protein</fullName>
    </submittedName>
</protein>
<gene>
    <name evidence="1" type="ORF">AVEN_246449_1</name>
</gene>
<evidence type="ECO:0000313" key="1">
    <source>
        <dbReference type="EMBL" id="GBM29885.1"/>
    </source>
</evidence>
<dbReference type="EMBL" id="BGPR01000647">
    <property type="protein sequence ID" value="GBM29885.1"/>
    <property type="molecule type" value="Genomic_DNA"/>
</dbReference>
<keyword evidence="2" id="KW-1185">Reference proteome</keyword>
<reference evidence="1 2" key="1">
    <citation type="journal article" date="2019" name="Sci. Rep.">
        <title>Orb-weaving spider Araneus ventricosus genome elucidates the spidroin gene catalogue.</title>
        <authorList>
            <person name="Kono N."/>
            <person name="Nakamura H."/>
            <person name="Ohtoshi R."/>
            <person name="Moran D.A.P."/>
            <person name="Shinohara A."/>
            <person name="Yoshida Y."/>
            <person name="Fujiwara M."/>
            <person name="Mori M."/>
            <person name="Tomita M."/>
            <person name="Arakawa K."/>
        </authorList>
    </citation>
    <scope>NUCLEOTIDE SEQUENCE [LARGE SCALE GENOMIC DNA]</scope>
</reference>
<dbReference type="AlphaFoldDB" id="A0A4Y2EPP1"/>
<accession>A0A4Y2EPP1</accession>
<evidence type="ECO:0000313" key="2">
    <source>
        <dbReference type="Proteomes" id="UP000499080"/>
    </source>
</evidence>
<organism evidence="1 2">
    <name type="scientific">Araneus ventricosus</name>
    <name type="common">Orbweaver spider</name>
    <name type="synonym">Epeira ventricosa</name>
    <dbReference type="NCBI Taxonomy" id="182803"/>
    <lineage>
        <taxon>Eukaryota</taxon>
        <taxon>Metazoa</taxon>
        <taxon>Ecdysozoa</taxon>
        <taxon>Arthropoda</taxon>
        <taxon>Chelicerata</taxon>
        <taxon>Arachnida</taxon>
        <taxon>Araneae</taxon>
        <taxon>Araneomorphae</taxon>
        <taxon>Entelegynae</taxon>
        <taxon>Araneoidea</taxon>
        <taxon>Araneidae</taxon>
        <taxon>Araneus</taxon>
    </lineage>
</organism>
<proteinExistence type="predicted"/>
<sequence length="127" mass="14385">MFGFLKARLNPCSHGVWLGKPRVARDLYLWTVVGGIPTSRSVPTAARGLETLSATELREEALDPHAQLFRGAFRNNFILVEVYGFSHRAVLVTDYLECERIQRVEFQSDRTCVESIRMPTCITLISI</sequence>
<comment type="caution">
    <text evidence="1">The sequence shown here is derived from an EMBL/GenBank/DDBJ whole genome shotgun (WGS) entry which is preliminary data.</text>
</comment>
<name>A0A4Y2EPP1_ARAVE</name>
<dbReference type="Proteomes" id="UP000499080">
    <property type="component" value="Unassembled WGS sequence"/>
</dbReference>